<accession>A0ABQ5EEG3</accession>
<reference evidence="2" key="2">
    <citation type="submission" date="2022-01" db="EMBL/GenBank/DDBJ databases">
        <authorList>
            <person name="Yamashiro T."/>
            <person name="Shiraishi A."/>
            <person name="Satake H."/>
            <person name="Nakayama K."/>
        </authorList>
    </citation>
    <scope>NUCLEOTIDE SEQUENCE</scope>
</reference>
<evidence type="ECO:0000313" key="3">
    <source>
        <dbReference type="Proteomes" id="UP001151760"/>
    </source>
</evidence>
<reference evidence="2" key="1">
    <citation type="journal article" date="2022" name="Int. J. Mol. Sci.">
        <title>Draft Genome of Tanacetum Coccineum: Genomic Comparison of Closely Related Tanacetum-Family Plants.</title>
        <authorList>
            <person name="Yamashiro T."/>
            <person name="Shiraishi A."/>
            <person name="Nakayama K."/>
            <person name="Satake H."/>
        </authorList>
    </citation>
    <scope>NUCLEOTIDE SEQUENCE</scope>
</reference>
<feature type="compositionally biased region" description="Basic and acidic residues" evidence="1">
    <location>
        <begin position="462"/>
        <end position="478"/>
    </location>
</feature>
<protein>
    <recommendedName>
        <fullName evidence="4">Synaptobrevin, longin-like domain protein</fullName>
    </recommendedName>
</protein>
<comment type="caution">
    <text evidence="2">The sequence shown here is derived from an EMBL/GenBank/DDBJ whole genome shotgun (WGS) entry which is preliminary data.</text>
</comment>
<evidence type="ECO:0000256" key="1">
    <source>
        <dbReference type="SAM" id="MobiDB-lite"/>
    </source>
</evidence>
<feature type="compositionally biased region" description="Basic and acidic residues" evidence="1">
    <location>
        <begin position="389"/>
        <end position="400"/>
    </location>
</feature>
<dbReference type="Proteomes" id="UP001151760">
    <property type="component" value="Unassembled WGS sequence"/>
</dbReference>
<gene>
    <name evidence="2" type="ORF">Tco_0975456</name>
</gene>
<organism evidence="2 3">
    <name type="scientific">Tanacetum coccineum</name>
    <dbReference type="NCBI Taxonomy" id="301880"/>
    <lineage>
        <taxon>Eukaryota</taxon>
        <taxon>Viridiplantae</taxon>
        <taxon>Streptophyta</taxon>
        <taxon>Embryophyta</taxon>
        <taxon>Tracheophyta</taxon>
        <taxon>Spermatophyta</taxon>
        <taxon>Magnoliopsida</taxon>
        <taxon>eudicotyledons</taxon>
        <taxon>Gunneridae</taxon>
        <taxon>Pentapetalae</taxon>
        <taxon>asterids</taxon>
        <taxon>campanulids</taxon>
        <taxon>Asterales</taxon>
        <taxon>Asteraceae</taxon>
        <taxon>Asteroideae</taxon>
        <taxon>Anthemideae</taxon>
        <taxon>Anthemidinae</taxon>
        <taxon>Tanacetum</taxon>
    </lineage>
</organism>
<name>A0ABQ5EEG3_9ASTR</name>
<evidence type="ECO:0008006" key="4">
    <source>
        <dbReference type="Google" id="ProtNLM"/>
    </source>
</evidence>
<keyword evidence="3" id="KW-1185">Reference proteome</keyword>
<sequence length="540" mass="60608">MAHLEFCKKHNMVAFLSKPDDSEDFHQIINFLSESHISYALTASPLLYKSLIDQFWSTAVLSSTEEGAQAITAVIDDREVIISEVSLRRHLKLQDSEGISSLPNEEIFEQLTNMGTKKTAWDQFSSNIATAIICLATSRRFNFSKFIFEGIVKNLNSNHKFFIYPRFIQIVLNKYKGSLLQHTRTYPTPTLTNKLFNNMRRPTKGSPGVITPLFATMLVQPQGETSTTSPSHISSSSYHSSEPTPDHTSPAEPSPSPIAPQHSQPSPAEEDHVSPPNESPLHVVHSHKSDEGSLKLHELTNLVTQLSDKIGVLETDLKTTKLTYSSAFTKLILRVKKLEKQVKTGKARRKAKIVLSEDEDVQDDSSKQGRMLSDDQEGVEWIPDVQTEVQDKEVQDKASDETELVVQEETPTEVIQDQESSEKGQSEVSTAGATGTASEVLIVSTAEVDISTAGRVVYSRRSSRETRQDKGKAILTELEPKKKSKKELEQERLSLAEAIRIQEQIDEEQRAQIARDEEIAKQWQEQERVESERVPTKEID</sequence>
<feature type="region of interest" description="Disordered" evidence="1">
    <location>
        <begin position="347"/>
        <end position="438"/>
    </location>
</feature>
<feature type="region of interest" description="Disordered" evidence="1">
    <location>
        <begin position="221"/>
        <end position="292"/>
    </location>
</feature>
<dbReference type="EMBL" id="BQNB010016226">
    <property type="protein sequence ID" value="GJT49299.1"/>
    <property type="molecule type" value="Genomic_DNA"/>
</dbReference>
<proteinExistence type="predicted"/>
<feature type="compositionally biased region" description="Polar residues" evidence="1">
    <location>
        <begin position="426"/>
        <end position="437"/>
    </location>
</feature>
<feature type="compositionally biased region" description="Low complexity" evidence="1">
    <location>
        <begin position="224"/>
        <end position="243"/>
    </location>
</feature>
<evidence type="ECO:0000313" key="2">
    <source>
        <dbReference type="EMBL" id="GJT49299.1"/>
    </source>
</evidence>
<feature type="region of interest" description="Disordered" evidence="1">
    <location>
        <begin position="458"/>
        <end position="478"/>
    </location>
</feature>